<evidence type="ECO:0000256" key="4">
    <source>
        <dbReference type="SAM" id="SignalP"/>
    </source>
</evidence>
<evidence type="ECO:0000313" key="7">
    <source>
        <dbReference type="Proteomes" id="UP001589896"/>
    </source>
</evidence>
<feature type="transmembrane region" description="Helical" evidence="3">
    <location>
        <begin position="119"/>
        <end position="137"/>
    </location>
</feature>
<dbReference type="NCBIfam" id="TIGR01409">
    <property type="entry name" value="TAT_signal_seq"/>
    <property type="match status" value="1"/>
</dbReference>
<dbReference type="InterPro" id="IPR014756">
    <property type="entry name" value="Ig_E-set"/>
</dbReference>
<feature type="chain" id="PRO_5046988137" evidence="4">
    <location>
        <begin position="25"/>
        <end position="511"/>
    </location>
</feature>
<dbReference type="Pfam" id="PF17957">
    <property type="entry name" value="Big_7"/>
    <property type="match status" value="1"/>
</dbReference>
<feature type="transmembrane region" description="Helical" evidence="3">
    <location>
        <begin position="66"/>
        <end position="87"/>
    </location>
</feature>
<dbReference type="Gene3D" id="2.60.40.650">
    <property type="match status" value="1"/>
</dbReference>
<keyword evidence="3" id="KW-1133">Transmembrane helix</keyword>
<evidence type="ECO:0000259" key="5">
    <source>
        <dbReference type="Pfam" id="PF00174"/>
    </source>
</evidence>
<keyword evidence="3" id="KW-0812">Transmembrane</keyword>
<comment type="caution">
    <text evidence="6">The sequence shown here is derived from an EMBL/GenBank/DDBJ whole genome shotgun (WGS) entry which is preliminary data.</text>
</comment>
<dbReference type="InterPro" id="IPR036374">
    <property type="entry name" value="OxRdtase_Mopterin-bd_sf"/>
</dbReference>
<dbReference type="SUPFAM" id="SSF56524">
    <property type="entry name" value="Oxidoreductase molybdopterin-binding domain"/>
    <property type="match status" value="1"/>
</dbReference>
<dbReference type="Proteomes" id="UP001589896">
    <property type="component" value="Unassembled WGS sequence"/>
</dbReference>
<reference evidence="6 7" key="1">
    <citation type="submission" date="2024-09" db="EMBL/GenBank/DDBJ databases">
        <authorList>
            <person name="Sun Q."/>
            <person name="Mori K."/>
        </authorList>
    </citation>
    <scope>NUCLEOTIDE SEQUENCE [LARGE SCALE GENOMIC DNA]</scope>
    <source>
        <strain evidence="6 7">KCTC 23076</strain>
    </source>
</reference>
<dbReference type="Pfam" id="PF00174">
    <property type="entry name" value="Oxidored_molyb"/>
    <property type="match status" value="1"/>
</dbReference>
<evidence type="ECO:0000313" key="6">
    <source>
        <dbReference type="EMBL" id="MFC0681004.1"/>
    </source>
</evidence>
<dbReference type="EMBL" id="JBHLTG010000006">
    <property type="protein sequence ID" value="MFC0681004.1"/>
    <property type="molecule type" value="Genomic_DNA"/>
</dbReference>
<gene>
    <name evidence="6" type="ORF">ACFFGH_24505</name>
</gene>
<keyword evidence="1 4" id="KW-0732">Signal</keyword>
<dbReference type="InterPro" id="IPR000572">
    <property type="entry name" value="OxRdtase_Mopterin-bd_dom"/>
</dbReference>
<name>A0ABV6RVJ4_9GAMM</name>
<feature type="signal peptide" evidence="4">
    <location>
        <begin position="1"/>
        <end position="24"/>
    </location>
</feature>
<dbReference type="PANTHER" id="PTHR19372">
    <property type="entry name" value="SULFITE REDUCTASE"/>
    <property type="match status" value="1"/>
</dbReference>
<evidence type="ECO:0000256" key="1">
    <source>
        <dbReference type="ARBA" id="ARBA00022729"/>
    </source>
</evidence>
<protein>
    <submittedName>
        <fullName evidence="6">Molybdopterin-dependent oxidoreductase</fullName>
    </submittedName>
</protein>
<feature type="domain" description="Oxidoreductase molybdopterin-binding" evidence="5">
    <location>
        <begin position="237"/>
        <end position="389"/>
    </location>
</feature>
<dbReference type="RefSeq" id="WP_386673226.1">
    <property type="nucleotide sequence ID" value="NZ_JBHLTG010000006.1"/>
</dbReference>
<dbReference type="Gene3D" id="3.90.420.10">
    <property type="entry name" value="Oxidoreductase, molybdopterin-binding domain"/>
    <property type="match status" value="1"/>
</dbReference>
<feature type="region of interest" description="Disordered" evidence="2">
    <location>
        <begin position="486"/>
        <end position="511"/>
    </location>
</feature>
<keyword evidence="7" id="KW-1185">Reference proteome</keyword>
<organism evidence="6 7">
    <name type="scientific">Lysobacter korlensis</name>
    <dbReference type="NCBI Taxonomy" id="553636"/>
    <lineage>
        <taxon>Bacteria</taxon>
        <taxon>Pseudomonadati</taxon>
        <taxon>Pseudomonadota</taxon>
        <taxon>Gammaproteobacteria</taxon>
        <taxon>Lysobacterales</taxon>
        <taxon>Lysobacteraceae</taxon>
        <taxon>Lysobacter</taxon>
    </lineage>
</organism>
<dbReference type="InterPro" id="IPR019546">
    <property type="entry name" value="TAT_signal_bac_arc"/>
</dbReference>
<dbReference type="PANTHER" id="PTHR19372:SF7">
    <property type="entry name" value="SULFITE OXIDASE, MITOCHONDRIAL"/>
    <property type="match status" value="1"/>
</dbReference>
<feature type="compositionally biased region" description="Polar residues" evidence="2">
    <location>
        <begin position="502"/>
        <end position="511"/>
    </location>
</feature>
<dbReference type="SUPFAM" id="SSF81296">
    <property type="entry name" value="E set domains"/>
    <property type="match status" value="1"/>
</dbReference>
<accession>A0ABV6RVJ4</accession>
<keyword evidence="3" id="KW-0472">Membrane</keyword>
<evidence type="ECO:0000256" key="3">
    <source>
        <dbReference type="SAM" id="Phobius"/>
    </source>
</evidence>
<feature type="transmembrane region" description="Helical" evidence="3">
    <location>
        <begin position="94"/>
        <end position="113"/>
    </location>
</feature>
<proteinExistence type="predicted"/>
<evidence type="ECO:0000256" key="2">
    <source>
        <dbReference type="SAM" id="MobiDB-lite"/>
    </source>
</evidence>
<sequence length="511" mass="52755">MRATLAAAATGVLAAGAAVSVALASAIPLGEPANPITSVGSLVIDLAPPAIKDTVIALFGTGDKPFLIAVLLVLLTGAAAVAGVLELMRRGTGMLLLAGVAAVAAGAVATRSGSSPTDLLPTILGAIAGAFVLRTGARRLRDWRSAAPGTSAAAVDRRKFLQLLGVAAAGAAILSVGSAAVRQLSNGIEAIRTTLGLPRPADPSPPIPDGADLDVPGITPYVTPNESFYRIDTALLVPNVDPADWTLRINGMVEREIELTFDELLAKPLVERALTLTCVSNVVGGDLVGNAVWLGYPVRELLAEAVPLAGADMVLSRSVDGFTAGTPLEALQDPDRLSLIAIGMNGEPLPLEHGFPVRMVVSGLYGYVSATKWLTELTVTRFADAEGYWTPRGWSARGPIKLASRIDTPRPGGTVPSPVVIAGVAWAQNTGIEKVEVRVDDGPWQTATLAGTVSADTWRQWSLEWDAQPGEHTLTVRATDADGTVQTSLEAPPAPDGASGHHSVTVQVRGG</sequence>
<feature type="transmembrane region" description="Helical" evidence="3">
    <location>
        <begin position="160"/>
        <end position="181"/>
    </location>
</feature>